<dbReference type="SUPFAM" id="SSF55347">
    <property type="entry name" value="Glyceraldehyde-3-phosphate dehydrogenase-like, C-terminal domain"/>
    <property type="match status" value="1"/>
</dbReference>
<evidence type="ECO:0000256" key="1">
    <source>
        <dbReference type="ARBA" id="ARBA00023002"/>
    </source>
</evidence>
<proteinExistence type="predicted"/>
<dbReference type="InterPro" id="IPR000683">
    <property type="entry name" value="Gfo/Idh/MocA-like_OxRdtase_N"/>
</dbReference>
<evidence type="ECO:0000313" key="4">
    <source>
        <dbReference type="EMBL" id="SMG18649.1"/>
    </source>
</evidence>
<reference evidence="4 5" key="1">
    <citation type="submission" date="2017-04" db="EMBL/GenBank/DDBJ databases">
        <authorList>
            <person name="Afonso C.L."/>
            <person name="Miller P.J."/>
            <person name="Scott M.A."/>
            <person name="Spackman E."/>
            <person name="Goraichik I."/>
            <person name="Dimitrov K.M."/>
            <person name="Suarez D.L."/>
            <person name="Swayne D.E."/>
        </authorList>
    </citation>
    <scope>NUCLEOTIDE SEQUENCE [LARGE SCALE GENOMIC DNA]</scope>
    <source>
        <strain evidence="4 5">11</strain>
    </source>
</reference>
<feature type="domain" description="GFO/IDH/MocA-like oxidoreductase" evidence="3">
    <location>
        <begin position="130"/>
        <end position="249"/>
    </location>
</feature>
<dbReference type="GO" id="GO:0000166">
    <property type="term" value="F:nucleotide binding"/>
    <property type="evidence" value="ECO:0007669"/>
    <property type="project" value="InterPro"/>
</dbReference>
<keyword evidence="5" id="KW-1185">Reference proteome</keyword>
<dbReference type="OrthoDB" id="9815825at2"/>
<dbReference type="InterPro" id="IPR055170">
    <property type="entry name" value="GFO_IDH_MocA-like_dom"/>
</dbReference>
<protein>
    <submittedName>
        <fullName evidence="4">Predicted dehydrogenase</fullName>
    </submittedName>
</protein>
<name>A0A1X7IV32_9BACL</name>
<evidence type="ECO:0000259" key="3">
    <source>
        <dbReference type="Pfam" id="PF22725"/>
    </source>
</evidence>
<dbReference type="PANTHER" id="PTHR43818:SF11">
    <property type="entry name" value="BCDNA.GH03377"/>
    <property type="match status" value="1"/>
</dbReference>
<dbReference type="SUPFAM" id="SSF51735">
    <property type="entry name" value="NAD(P)-binding Rossmann-fold domains"/>
    <property type="match status" value="1"/>
</dbReference>
<dbReference type="GO" id="GO:0016491">
    <property type="term" value="F:oxidoreductase activity"/>
    <property type="evidence" value="ECO:0007669"/>
    <property type="project" value="UniProtKB-KW"/>
</dbReference>
<dbReference type="InterPro" id="IPR050463">
    <property type="entry name" value="Gfo/Idh/MocA_oxidrdct_glycsds"/>
</dbReference>
<dbReference type="RefSeq" id="WP_085493037.1">
    <property type="nucleotide sequence ID" value="NZ_FXAZ01000001.1"/>
</dbReference>
<dbReference type="Pfam" id="PF01408">
    <property type="entry name" value="GFO_IDH_MocA"/>
    <property type="match status" value="1"/>
</dbReference>
<organism evidence="4 5">
    <name type="scientific">Paenibacillus aquistagni</name>
    <dbReference type="NCBI Taxonomy" id="1852522"/>
    <lineage>
        <taxon>Bacteria</taxon>
        <taxon>Bacillati</taxon>
        <taxon>Bacillota</taxon>
        <taxon>Bacilli</taxon>
        <taxon>Bacillales</taxon>
        <taxon>Paenibacillaceae</taxon>
        <taxon>Paenibacillus</taxon>
    </lineage>
</organism>
<dbReference type="Proteomes" id="UP000193834">
    <property type="component" value="Unassembled WGS sequence"/>
</dbReference>
<keyword evidence="1" id="KW-0560">Oxidoreductase</keyword>
<dbReference type="Gene3D" id="3.30.360.10">
    <property type="entry name" value="Dihydrodipicolinate Reductase, domain 2"/>
    <property type="match status" value="1"/>
</dbReference>
<dbReference type="PANTHER" id="PTHR43818">
    <property type="entry name" value="BCDNA.GH03377"/>
    <property type="match status" value="1"/>
</dbReference>
<dbReference type="STRING" id="1852522.SAMN06295960_0821"/>
<accession>A0A1X7IV32</accession>
<dbReference type="Pfam" id="PF22725">
    <property type="entry name" value="GFO_IDH_MocA_C3"/>
    <property type="match status" value="1"/>
</dbReference>
<evidence type="ECO:0000313" key="5">
    <source>
        <dbReference type="Proteomes" id="UP000193834"/>
    </source>
</evidence>
<dbReference type="AlphaFoldDB" id="A0A1X7IV32"/>
<evidence type="ECO:0000259" key="2">
    <source>
        <dbReference type="Pfam" id="PF01408"/>
    </source>
</evidence>
<dbReference type="EMBL" id="FXAZ01000001">
    <property type="protein sequence ID" value="SMG18649.1"/>
    <property type="molecule type" value="Genomic_DNA"/>
</dbReference>
<feature type="domain" description="Gfo/Idh/MocA-like oxidoreductase N-terminal" evidence="2">
    <location>
        <begin position="18"/>
        <end position="119"/>
    </location>
</feature>
<dbReference type="InterPro" id="IPR036291">
    <property type="entry name" value="NAD(P)-bd_dom_sf"/>
</dbReference>
<dbReference type="Gene3D" id="3.40.50.720">
    <property type="entry name" value="NAD(P)-binding Rossmann-like Domain"/>
    <property type="match status" value="1"/>
</dbReference>
<sequence>MIKVGMLSFWHVHAGDYAKLANEHPDTVIAGIWDEDAKRGRREAEARQVPYYETLEQLLQQEDIAGVIVDTPTDAHHDVMLKAAAAGKHIFTEKVIAPTLKEANAIVEAVNKAGVSLTVSLPRLYDGYTLAIQQVLQEGWLGKLTHARVRMAHNGAVANWLPEHFYNLKETHGGAMIDLGCHPMYLTRLILGEPAAVSTQYGYMTGREVEDNAISILSYADGAIGVVETGFVTPNSPFTIEIHGMSGSLMYGFQDADKLYVRSTVHEDGSMVAIPIEANAPNAFDQWVQSIQTGVKTADNVTMAIELTRLMEASNRSAAEQRAVKLSELQA</sequence>
<gene>
    <name evidence="4" type="ORF">SAMN06295960_0821</name>
</gene>